<evidence type="ECO:0008006" key="13">
    <source>
        <dbReference type="Google" id="ProtNLM"/>
    </source>
</evidence>
<dbReference type="PANTHER" id="PTHR38831:SF1">
    <property type="entry name" value="TYPE II SECRETION SYSTEM PROTEIN K-RELATED"/>
    <property type="match status" value="1"/>
</dbReference>
<dbReference type="GO" id="GO:0009306">
    <property type="term" value="P:protein secretion"/>
    <property type="evidence" value="ECO:0007669"/>
    <property type="project" value="InterPro"/>
</dbReference>
<keyword evidence="7" id="KW-0653">Protein transport</keyword>
<dbReference type="InterPro" id="IPR049179">
    <property type="entry name" value="T2SSK_SAM-like_2nd"/>
</dbReference>
<dbReference type="Pfam" id="PF21687">
    <property type="entry name" value="T2SSK_1st"/>
    <property type="match status" value="1"/>
</dbReference>
<keyword evidence="6" id="KW-0812">Transmembrane</keyword>
<comment type="similarity">
    <text evidence="2">Belongs to the GSP K family.</text>
</comment>
<dbReference type="GO" id="GO:0005886">
    <property type="term" value="C:plasma membrane"/>
    <property type="evidence" value="ECO:0007669"/>
    <property type="project" value="UniProtKB-SubCell"/>
</dbReference>
<dbReference type="InterPro" id="IPR038072">
    <property type="entry name" value="GspK_central_sf"/>
</dbReference>
<dbReference type="Pfam" id="PF03934">
    <property type="entry name" value="T2SSK"/>
    <property type="match status" value="1"/>
</dbReference>
<feature type="domain" description="T2SS protein K first SAM-like" evidence="11">
    <location>
        <begin position="117"/>
        <end position="230"/>
    </location>
</feature>
<evidence type="ECO:0000256" key="8">
    <source>
        <dbReference type="ARBA" id="ARBA00022989"/>
    </source>
</evidence>
<evidence type="ECO:0000256" key="4">
    <source>
        <dbReference type="ARBA" id="ARBA00022475"/>
    </source>
</evidence>
<keyword evidence="8" id="KW-1133">Transmembrane helix</keyword>
<evidence type="ECO:0000256" key="6">
    <source>
        <dbReference type="ARBA" id="ARBA00022692"/>
    </source>
</evidence>
<reference evidence="12" key="1">
    <citation type="submission" date="2018-06" db="EMBL/GenBank/DDBJ databases">
        <authorList>
            <person name="Zhirakovskaya E."/>
        </authorList>
    </citation>
    <scope>NUCLEOTIDE SEQUENCE</scope>
</reference>
<keyword evidence="3" id="KW-0813">Transport</keyword>
<sequence length="341" mass="37979">MHTLISKKAPTTLTSQSGMALLTVLIIVFLASTLAVSMVTQHSFDIRRTDYNKNFGQGYHLGLGVEAWALGKLHKDITTGTQGGQTDHLNESWNDKLTLRNINNIANVDGYISDSQAKFNINNLRFEADKPPTSGNKDTKPVAAHYLYFRRLLKSLDINPDLANPIVDWVDKDSNSRFPLGAEDADYLAKKIPYRTAGRPISRISELRLVKGVTNKIFKKLASTIIALPTNTRININTASKKVLLGLIPDMTNSMAETIIQQRLTTPFKTTKGFIAFLKLDTTKNAAVIAQLNSIVSVNSEYFIAHANISLNRSQLTMSCLIWRDASKGVVKVYQRSRRKQ</sequence>
<dbReference type="NCBIfam" id="NF037980">
    <property type="entry name" value="T2SS_GspK"/>
    <property type="match status" value="1"/>
</dbReference>
<dbReference type="InterPro" id="IPR049031">
    <property type="entry name" value="T2SSK_SAM-like_1st"/>
</dbReference>
<evidence type="ECO:0000256" key="5">
    <source>
        <dbReference type="ARBA" id="ARBA00022519"/>
    </source>
</evidence>
<evidence type="ECO:0000259" key="11">
    <source>
        <dbReference type="Pfam" id="PF21687"/>
    </source>
</evidence>
<evidence type="ECO:0000313" key="12">
    <source>
        <dbReference type="EMBL" id="VAW73433.1"/>
    </source>
</evidence>
<dbReference type="InterPro" id="IPR045584">
    <property type="entry name" value="Pilin-like"/>
</dbReference>
<proteinExistence type="inferred from homology"/>
<evidence type="ECO:0000256" key="1">
    <source>
        <dbReference type="ARBA" id="ARBA00004533"/>
    </source>
</evidence>
<comment type="subcellular location">
    <subcellularLocation>
        <location evidence="1">Cell inner membrane</location>
    </subcellularLocation>
</comment>
<dbReference type="PANTHER" id="PTHR38831">
    <property type="entry name" value="TYPE II SECRETION SYSTEM PROTEIN K"/>
    <property type="match status" value="1"/>
</dbReference>
<evidence type="ECO:0000256" key="3">
    <source>
        <dbReference type="ARBA" id="ARBA00022448"/>
    </source>
</evidence>
<keyword evidence="5" id="KW-0997">Cell inner membrane</keyword>
<gene>
    <name evidence="12" type="ORF">MNBD_GAMMA12-3363</name>
</gene>
<keyword evidence="4" id="KW-1003">Cell membrane</keyword>
<evidence type="ECO:0000256" key="7">
    <source>
        <dbReference type="ARBA" id="ARBA00022927"/>
    </source>
</evidence>
<name>A0A3B0YAV0_9ZZZZ</name>
<feature type="domain" description="T2SS protein K second SAM-like" evidence="10">
    <location>
        <begin position="234"/>
        <end position="286"/>
    </location>
</feature>
<dbReference type="SUPFAM" id="SSF54523">
    <property type="entry name" value="Pili subunits"/>
    <property type="match status" value="1"/>
</dbReference>
<dbReference type="InterPro" id="IPR005628">
    <property type="entry name" value="GspK"/>
</dbReference>
<keyword evidence="9" id="KW-0472">Membrane</keyword>
<dbReference type="Gene3D" id="3.30.1300.30">
    <property type="entry name" value="GSPII I/J protein-like"/>
    <property type="match status" value="1"/>
</dbReference>
<dbReference type="SUPFAM" id="SSF158544">
    <property type="entry name" value="GspK insert domain-like"/>
    <property type="match status" value="1"/>
</dbReference>
<evidence type="ECO:0000256" key="9">
    <source>
        <dbReference type="ARBA" id="ARBA00023136"/>
    </source>
</evidence>
<dbReference type="PIRSF" id="PIRSF002786">
    <property type="entry name" value="XcpX"/>
    <property type="match status" value="1"/>
</dbReference>
<evidence type="ECO:0000256" key="2">
    <source>
        <dbReference type="ARBA" id="ARBA00007246"/>
    </source>
</evidence>
<evidence type="ECO:0000259" key="10">
    <source>
        <dbReference type="Pfam" id="PF03934"/>
    </source>
</evidence>
<accession>A0A3B0YAV0</accession>
<dbReference type="EMBL" id="UOFL01000043">
    <property type="protein sequence ID" value="VAW73433.1"/>
    <property type="molecule type" value="Genomic_DNA"/>
</dbReference>
<dbReference type="AlphaFoldDB" id="A0A3B0YAV0"/>
<protein>
    <recommendedName>
        <fullName evidence="13">General secretion pathway protein K</fullName>
    </recommendedName>
</protein>
<organism evidence="12">
    <name type="scientific">hydrothermal vent metagenome</name>
    <dbReference type="NCBI Taxonomy" id="652676"/>
    <lineage>
        <taxon>unclassified sequences</taxon>
        <taxon>metagenomes</taxon>
        <taxon>ecological metagenomes</taxon>
    </lineage>
</organism>
<dbReference type="Gene3D" id="1.10.40.60">
    <property type="entry name" value="EpsJ-like"/>
    <property type="match status" value="2"/>
</dbReference>